<sequence>MLCDGFKNVPNLVLRDVTPLSLGILNNGDIMSVVIPRNTSVPVKKAEGYVTASDYQSSVPIDVYEGERARASENNLLGSFNLYCLSAAPRGHPMSVCFALDENGILTVSATETSTGNTNEITITKNKERLSRDEIKKLIQEAREYHAEDERFLRKAK</sequence>
<dbReference type="PANTHER" id="PTHR19375">
    <property type="entry name" value="HEAT SHOCK PROTEIN 70KDA"/>
    <property type="match status" value="1"/>
</dbReference>
<name>A0A392QS65_9FABA</name>
<dbReference type="FunFam" id="2.60.34.10:FF:000012">
    <property type="entry name" value="Heat shock 70 kDa protein"/>
    <property type="match status" value="1"/>
</dbReference>
<keyword evidence="2" id="KW-0547">Nucleotide-binding</keyword>
<dbReference type="InterPro" id="IPR029047">
    <property type="entry name" value="HSP70_peptide-bd_sf"/>
</dbReference>
<dbReference type="SUPFAM" id="SSF100920">
    <property type="entry name" value="Heat shock protein 70kD (HSP70), peptide-binding domain"/>
    <property type="match status" value="1"/>
</dbReference>
<dbReference type="InterPro" id="IPR013126">
    <property type="entry name" value="Hsp_70_fam"/>
</dbReference>
<dbReference type="Pfam" id="PF00012">
    <property type="entry name" value="HSP70"/>
    <property type="match status" value="1"/>
</dbReference>
<organism evidence="4 5">
    <name type="scientific">Trifolium medium</name>
    <dbReference type="NCBI Taxonomy" id="97028"/>
    <lineage>
        <taxon>Eukaryota</taxon>
        <taxon>Viridiplantae</taxon>
        <taxon>Streptophyta</taxon>
        <taxon>Embryophyta</taxon>
        <taxon>Tracheophyta</taxon>
        <taxon>Spermatophyta</taxon>
        <taxon>Magnoliopsida</taxon>
        <taxon>eudicotyledons</taxon>
        <taxon>Gunneridae</taxon>
        <taxon>Pentapetalae</taxon>
        <taxon>rosids</taxon>
        <taxon>fabids</taxon>
        <taxon>Fabales</taxon>
        <taxon>Fabaceae</taxon>
        <taxon>Papilionoideae</taxon>
        <taxon>50 kb inversion clade</taxon>
        <taxon>NPAAA clade</taxon>
        <taxon>Hologalegina</taxon>
        <taxon>IRL clade</taxon>
        <taxon>Trifolieae</taxon>
        <taxon>Trifolium</taxon>
    </lineage>
</organism>
<dbReference type="AlphaFoldDB" id="A0A392QS65"/>
<dbReference type="GO" id="GO:0140662">
    <property type="term" value="F:ATP-dependent protein folding chaperone"/>
    <property type="evidence" value="ECO:0007669"/>
    <property type="project" value="InterPro"/>
</dbReference>
<evidence type="ECO:0000256" key="1">
    <source>
        <dbReference type="ARBA" id="ARBA00007381"/>
    </source>
</evidence>
<comment type="caution">
    <text evidence="4">The sequence shown here is derived from an EMBL/GenBank/DDBJ whole genome shotgun (WGS) entry which is preliminary data.</text>
</comment>
<evidence type="ECO:0000313" key="5">
    <source>
        <dbReference type="Proteomes" id="UP000265520"/>
    </source>
</evidence>
<protein>
    <submittedName>
        <fullName evidence="4">Heat-shock protein</fullName>
    </submittedName>
</protein>
<feature type="non-terminal residue" evidence="4">
    <location>
        <position position="157"/>
    </location>
</feature>
<dbReference type="PRINTS" id="PR00301">
    <property type="entry name" value="HEATSHOCK70"/>
</dbReference>
<comment type="similarity">
    <text evidence="1">Belongs to the heat shock protein 70 family.</text>
</comment>
<reference evidence="4 5" key="1">
    <citation type="journal article" date="2018" name="Front. Plant Sci.">
        <title>Red Clover (Trifolium pratense) and Zigzag Clover (T. medium) - A Picture of Genomic Similarities and Differences.</title>
        <authorList>
            <person name="Dluhosova J."/>
            <person name="Istvanek J."/>
            <person name="Nedelnik J."/>
            <person name="Repkova J."/>
        </authorList>
    </citation>
    <scope>NUCLEOTIDE SEQUENCE [LARGE SCALE GENOMIC DNA]</scope>
    <source>
        <strain evidence="5">cv. 10/8</strain>
        <tissue evidence="4">Leaf</tissue>
    </source>
</reference>
<keyword evidence="5" id="KW-1185">Reference proteome</keyword>
<evidence type="ECO:0000256" key="3">
    <source>
        <dbReference type="ARBA" id="ARBA00022840"/>
    </source>
</evidence>
<dbReference type="Proteomes" id="UP000265520">
    <property type="component" value="Unassembled WGS sequence"/>
</dbReference>
<dbReference type="Gene3D" id="2.60.34.10">
    <property type="entry name" value="Substrate Binding Domain Of DNAk, Chain A, domain 1"/>
    <property type="match status" value="1"/>
</dbReference>
<evidence type="ECO:0000256" key="2">
    <source>
        <dbReference type="ARBA" id="ARBA00022741"/>
    </source>
</evidence>
<evidence type="ECO:0000313" key="4">
    <source>
        <dbReference type="EMBL" id="MCI27223.1"/>
    </source>
</evidence>
<dbReference type="EMBL" id="LXQA010158060">
    <property type="protein sequence ID" value="MCI27223.1"/>
    <property type="molecule type" value="Genomic_DNA"/>
</dbReference>
<accession>A0A392QS65</accession>
<dbReference type="GO" id="GO:0005524">
    <property type="term" value="F:ATP binding"/>
    <property type="evidence" value="ECO:0007669"/>
    <property type="project" value="UniProtKB-KW"/>
</dbReference>
<proteinExistence type="inferred from homology"/>
<keyword evidence="3" id="KW-0067">ATP-binding</keyword>